<dbReference type="Proteomes" id="UP001597337">
    <property type="component" value="Unassembled WGS sequence"/>
</dbReference>
<dbReference type="InterPro" id="IPR021799">
    <property type="entry name" value="PIN-like_prokaryotic"/>
</dbReference>
<protein>
    <submittedName>
        <fullName evidence="1">DUF3368 domain-containing protein</fullName>
    </submittedName>
</protein>
<proteinExistence type="predicted"/>
<accession>A0ABW4YAV3</accession>
<dbReference type="PANTHER" id="PTHR39550">
    <property type="entry name" value="SLL0658 PROTEIN"/>
    <property type="match status" value="1"/>
</dbReference>
<sequence>MRLVTNASPLIFLVKIELLPLLSNCFTQVLAPPAVVAETGLDLPDFIQCRQLSEVGDAFVRGALGTLHRGELEAMVLAREQGIDLVAIDDKAARTRAGQLGLKPIGTLGLIVLAQRLGHLDSSTAMTKVDELVDVHGLYLSTKVRQQIRWQLGASFT</sequence>
<reference evidence="2" key="1">
    <citation type="journal article" date="2019" name="Int. J. Syst. Evol. Microbiol.">
        <title>The Global Catalogue of Microorganisms (GCM) 10K type strain sequencing project: providing services to taxonomists for standard genome sequencing and annotation.</title>
        <authorList>
            <consortium name="The Broad Institute Genomics Platform"/>
            <consortium name="The Broad Institute Genome Sequencing Center for Infectious Disease"/>
            <person name="Wu L."/>
            <person name="Ma J."/>
        </authorList>
    </citation>
    <scope>NUCLEOTIDE SEQUENCE [LARGE SCALE GENOMIC DNA]</scope>
    <source>
        <strain evidence="2">KACC 12597</strain>
    </source>
</reference>
<dbReference type="EMBL" id="JBHUHX010000018">
    <property type="protein sequence ID" value="MFD2112088.1"/>
    <property type="molecule type" value="Genomic_DNA"/>
</dbReference>
<evidence type="ECO:0000313" key="1">
    <source>
        <dbReference type="EMBL" id="MFD2112088.1"/>
    </source>
</evidence>
<gene>
    <name evidence="1" type="ORF">ACFSJC_09585</name>
</gene>
<evidence type="ECO:0000313" key="2">
    <source>
        <dbReference type="Proteomes" id="UP001597337"/>
    </source>
</evidence>
<dbReference type="PANTHER" id="PTHR39550:SF1">
    <property type="entry name" value="SLL0658 PROTEIN"/>
    <property type="match status" value="1"/>
</dbReference>
<keyword evidence="2" id="KW-1185">Reference proteome</keyword>
<dbReference type="Pfam" id="PF11848">
    <property type="entry name" value="DUF3368"/>
    <property type="match status" value="1"/>
</dbReference>
<name>A0ABW4YAV3_9GAMM</name>
<organism evidence="1 2">
    <name type="scientific">Thiorhodococcus fuscus</name>
    <dbReference type="NCBI Taxonomy" id="527200"/>
    <lineage>
        <taxon>Bacteria</taxon>
        <taxon>Pseudomonadati</taxon>
        <taxon>Pseudomonadota</taxon>
        <taxon>Gammaproteobacteria</taxon>
        <taxon>Chromatiales</taxon>
        <taxon>Chromatiaceae</taxon>
        <taxon>Thiorhodococcus</taxon>
    </lineage>
</organism>
<comment type="caution">
    <text evidence="1">The sequence shown here is derived from an EMBL/GenBank/DDBJ whole genome shotgun (WGS) entry which is preliminary data.</text>
</comment>